<dbReference type="Proteomes" id="UP001054821">
    <property type="component" value="Chromosome 2"/>
</dbReference>
<proteinExistence type="predicted"/>
<protein>
    <submittedName>
        <fullName evidence="1">Uncharacterized protein</fullName>
    </submittedName>
</protein>
<dbReference type="AlphaFoldDB" id="A0AAD4ZFH2"/>
<organism evidence="1 2">
    <name type="scientific">Prunus dulcis</name>
    <name type="common">Almond</name>
    <name type="synonym">Amygdalus dulcis</name>
    <dbReference type="NCBI Taxonomy" id="3755"/>
    <lineage>
        <taxon>Eukaryota</taxon>
        <taxon>Viridiplantae</taxon>
        <taxon>Streptophyta</taxon>
        <taxon>Embryophyta</taxon>
        <taxon>Tracheophyta</taxon>
        <taxon>Spermatophyta</taxon>
        <taxon>Magnoliopsida</taxon>
        <taxon>eudicotyledons</taxon>
        <taxon>Gunneridae</taxon>
        <taxon>Pentapetalae</taxon>
        <taxon>rosids</taxon>
        <taxon>fabids</taxon>
        <taxon>Rosales</taxon>
        <taxon>Rosaceae</taxon>
        <taxon>Amygdaloideae</taxon>
        <taxon>Amygdaleae</taxon>
        <taxon>Prunus</taxon>
    </lineage>
</organism>
<accession>A0AAD4ZFH2</accession>
<name>A0AAD4ZFH2_PRUDU</name>
<evidence type="ECO:0000313" key="2">
    <source>
        <dbReference type="Proteomes" id="UP001054821"/>
    </source>
</evidence>
<dbReference type="EMBL" id="JAJFAZ020000002">
    <property type="protein sequence ID" value="KAI5343626.1"/>
    <property type="molecule type" value="Genomic_DNA"/>
</dbReference>
<gene>
    <name evidence="1" type="ORF">L3X38_011502</name>
</gene>
<keyword evidence="2" id="KW-1185">Reference proteome</keyword>
<evidence type="ECO:0000313" key="1">
    <source>
        <dbReference type="EMBL" id="KAI5343626.1"/>
    </source>
</evidence>
<reference evidence="1 2" key="1">
    <citation type="journal article" date="2022" name="G3 (Bethesda)">
        <title>Whole-genome sequence and methylome profiling of the almond [Prunus dulcis (Mill.) D.A. Webb] cultivar 'Nonpareil'.</title>
        <authorList>
            <person name="D'Amico-Willman K.M."/>
            <person name="Ouma W.Z."/>
            <person name="Meulia T."/>
            <person name="Sideli G.M."/>
            <person name="Gradziel T.M."/>
            <person name="Fresnedo-Ramirez J."/>
        </authorList>
    </citation>
    <scope>NUCLEOTIDE SEQUENCE [LARGE SCALE GENOMIC DNA]</scope>
    <source>
        <strain evidence="1">Clone GOH B32 T37-40</strain>
    </source>
</reference>
<comment type="caution">
    <text evidence="1">The sequence shown here is derived from an EMBL/GenBank/DDBJ whole genome shotgun (WGS) entry which is preliminary data.</text>
</comment>
<sequence>MAKVGISCVKWSLHPQALIRYKGEVSQPYVGKPSLTAILFKKILKELRETKKMTTEALEKSKGKHMLHLEGLKGSKRKEMIELSYESSTESIYSDDQHNDHEDH</sequence>